<keyword evidence="2" id="KW-0963">Cytoplasm</keyword>
<evidence type="ECO:0000256" key="2">
    <source>
        <dbReference type="ARBA" id="ARBA00022490"/>
    </source>
</evidence>
<keyword evidence="13" id="KW-1185">Reference proteome</keyword>
<keyword evidence="6" id="KW-0175">Coiled coil</keyword>
<dbReference type="OrthoDB" id="271226at2759"/>
<sequence length="326" mass="37026">MSVFDEDEVTFREEKQEEEEEDYPADTAAKQHEVEPCSLTQDVIGQNLSLLCRTGDGLSHAYVRLDLQNRNLEDIVVLSSFVHLRFLDISSNYLTDLSPLATLTDLLWLKADFNRIQSFRGQPLSQLPYLQWLSLMSNCLSDTEGLGGTALENLNLRGNNLQTVSGLDYDKLTNLVSLELRGNHLETTDGIHLPNLRRLYLAQNKIKRLEGLDKLEHLTVLHLRDNQLETLDGISSSMKSLQYLNIRGNMLASQHALQSLNGVAGTLRALVLADNPLSESEDYRLIVISRLPLLERLDKVHVSPVEQIEAQERIRELQNFTEQEEH</sequence>
<evidence type="ECO:0000256" key="7">
    <source>
        <dbReference type="ARBA" id="ARBA00023069"/>
    </source>
</evidence>
<dbReference type="InterPro" id="IPR003591">
    <property type="entry name" value="Leu-rich_rpt_typical-subtyp"/>
</dbReference>
<name>A0A9D3SG56_9TELE</name>
<evidence type="ECO:0000313" key="12">
    <source>
        <dbReference type="EMBL" id="KAG7323046.1"/>
    </source>
</evidence>
<keyword evidence="5" id="KW-0282">Flagellum</keyword>
<dbReference type="Pfam" id="PF14580">
    <property type="entry name" value="LRR_9"/>
    <property type="match status" value="1"/>
</dbReference>
<dbReference type="PROSITE" id="PS51450">
    <property type="entry name" value="LRR"/>
    <property type="match status" value="4"/>
</dbReference>
<keyword evidence="3" id="KW-0433">Leucine-rich repeat</keyword>
<comment type="caution">
    <text evidence="12">The sequence shown here is derived from an EMBL/GenBank/DDBJ whole genome shotgun (WGS) entry which is preliminary data.</text>
</comment>
<dbReference type="Proteomes" id="UP000824219">
    <property type="component" value="Linkage Group LG15"/>
</dbReference>
<dbReference type="InterPro" id="IPR050836">
    <property type="entry name" value="SDS22/Internalin_LRR"/>
</dbReference>
<evidence type="ECO:0000256" key="5">
    <source>
        <dbReference type="ARBA" id="ARBA00022846"/>
    </source>
</evidence>
<evidence type="ECO:0000256" key="4">
    <source>
        <dbReference type="ARBA" id="ARBA00022737"/>
    </source>
</evidence>
<reference evidence="12 13" key="1">
    <citation type="submission" date="2021-06" db="EMBL/GenBank/DDBJ databases">
        <title>Chromosome-level genome assembly of the red-tail catfish (Hemibagrus wyckioides).</title>
        <authorList>
            <person name="Shao F."/>
        </authorList>
    </citation>
    <scope>NUCLEOTIDE SEQUENCE [LARGE SCALE GENOMIC DNA]</scope>
    <source>
        <strain evidence="12">EC202008001</strain>
        <tissue evidence="12">Blood</tissue>
    </source>
</reference>
<evidence type="ECO:0000313" key="13">
    <source>
        <dbReference type="Proteomes" id="UP000824219"/>
    </source>
</evidence>
<organism evidence="12 13">
    <name type="scientific">Hemibagrus wyckioides</name>
    <dbReference type="NCBI Taxonomy" id="337641"/>
    <lineage>
        <taxon>Eukaryota</taxon>
        <taxon>Metazoa</taxon>
        <taxon>Chordata</taxon>
        <taxon>Craniata</taxon>
        <taxon>Vertebrata</taxon>
        <taxon>Euteleostomi</taxon>
        <taxon>Actinopterygii</taxon>
        <taxon>Neopterygii</taxon>
        <taxon>Teleostei</taxon>
        <taxon>Ostariophysi</taxon>
        <taxon>Siluriformes</taxon>
        <taxon>Bagridae</taxon>
        <taxon>Hemibagrus</taxon>
    </lineage>
</organism>
<keyword evidence="8" id="KW-0206">Cytoskeleton</keyword>
<protein>
    <recommendedName>
        <fullName evidence="10">Leucine-rich repeat-containing protein 23</fullName>
    </recommendedName>
</protein>
<dbReference type="InterPro" id="IPR001611">
    <property type="entry name" value="Leu-rich_rpt"/>
</dbReference>
<evidence type="ECO:0000256" key="11">
    <source>
        <dbReference type="SAM" id="MobiDB-lite"/>
    </source>
</evidence>
<keyword evidence="9" id="KW-0966">Cell projection</keyword>
<comment type="subcellular location">
    <subcellularLocation>
        <location evidence="1">Cytoplasm</location>
        <location evidence="1">Cytoskeleton</location>
        <location evidence="1">Flagellum axoneme</location>
    </subcellularLocation>
</comment>
<dbReference type="SUPFAM" id="SSF52058">
    <property type="entry name" value="L domain-like"/>
    <property type="match status" value="1"/>
</dbReference>
<keyword evidence="4" id="KW-0677">Repeat</keyword>
<dbReference type="SMART" id="SM00369">
    <property type="entry name" value="LRR_TYP"/>
    <property type="match status" value="3"/>
</dbReference>
<gene>
    <name evidence="12" type="ORF">KOW79_012748</name>
</gene>
<dbReference type="AlphaFoldDB" id="A0A9D3SG56"/>
<evidence type="ECO:0000256" key="6">
    <source>
        <dbReference type="ARBA" id="ARBA00023054"/>
    </source>
</evidence>
<dbReference type="PANTHER" id="PTHR46652:SF8">
    <property type="entry name" value="LEUCINE RICH REPEAT CONTAINING 23"/>
    <property type="match status" value="1"/>
</dbReference>
<feature type="region of interest" description="Disordered" evidence="11">
    <location>
        <begin position="1"/>
        <end position="33"/>
    </location>
</feature>
<evidence type="ECO:0000256" key="8">
    <source>
        <dbReference type="ARBA" id="ARBA00023212"/>
    </source>
</evidence>
<dbReference type="SMART" id="SM00365">
    <property type="entry name" value="LRR_SD22"/>
    <property type="match status" value="5"/>
</dbReference>
<dbReference type="Gene3D" id="3.80.10.10">
    <property type="entry name" value="Ribonuclease Inhibitor"/>
    <property type="match status" value="2"/>
</dbReference>
<dbReference type="Pfam" id="PF00560">
    <property type="entry name" value="LRR_1"/>
    <property type="match status" value="1"/>
</dbReference>
<proteinExistence type="predicted"/>
<dbReference type="InterPro" id="IPR032675">
    <property type="entry name" value="LRR_dom_sf"/>
</dbReference>
<evidence type="ECO:0000256" key="9">
    <source>
        <dbReference type="ARBA" id="ARBA00023273"/>
    </source>
</evidence>
<dbReference type="FunFam" id="3.80.10.10:FF:001051">
    <property type="entry name" value="Leucine-rich repeat-containing 23"/>
    <property type="match status" value="1"/>
</dbReference>
<evidence type="ECO:0000256" key="3">
    <source>
        <dbReference type="ARBA" id="ARBA00022614"/>
    </source>
</evidence>
<dbReference type="PANTHER" id="PTHR46652">
    <property type="entry name" value="LEUCINE-RICH REPEAT AND IQ DOMAIN-CONTAINING PROTEIN 1-RELATED"/>
    <property type="match status" value="1"/>
</dbReference>
<keyword evidence="7" id="KW-0969">Cilium</keyword>
<accession>A0A9D3SG56</accession>
<evidence type="ECO:0000256" key="10">
    <source>
        <dbReference type="ARBA" id="ARBA00071477"/>
    </source>
</evidence>
<evidence type="ECO:0000256" key="1">
    <source>
        <dbReference type="ARBA" id="ARBA00004611"/>
    </source>
</evidence>
<dbReference type="EMBL" id="JAHKSW010000015">
    <property type="protein sequence ID" value="KAG7323046.1"/>
    <property type="molecule type" value="Genomic_DNA"/>
</dbReference>